<protein>
    <submittedName>
        <fullName evidence="2">Uncharacterized protein</fullName>
    </submittedName>
</protein>
<proteinExistence type="predicted"/>
<dbReference type="RefSeq" id="WP_005585578.1">
    <property type="nucleotide sequence ID" value="NZ_LT669839.1"/>
</dbReference>
<dbReference type="Proteomes" id="UP000245423">
    <property type="component" value="Chromosome 1"/>
</dbReference>
<organism evidence="2 3">
    <name type="scientific">[Clostridium] ultunense Esp</name>
    <dbReference type="NCBI Taxonomy" id="1288971"/>
    <lineage>
        <taxon>Bacteria</taxon>
        <taxon>Bacillati</taxon>
        <taxon>Bacillota</taxon>
        <taxon>Tissierellia</taxon>
        <taxon>Tissierellales</taxon>
        <taxon>Tepidimicrobiaceae</taxon>
        <taxon>Schnuerera</taxon>
    </lineage>
</organism>
<dbReference type="EMBL" id="LT669839">
    <property type="protein sequence ID" value="SHD78196.1"/>
    <property type="molecule type" value="Genomic_DNA"/>
</dbReference>
<feature type="signal peptide" evidence="1">
    <location>
        <begin position="1"/>
        <end position="23"/>
    </location>
</feature>
<accession>M1ZCH8</accession>
<sequence length="233" mass="26107">MKKNTIFALIMAFLFVMTTVAFANNGYYNDESIEMIDIEIDYSSQKILKDGSIEYDVKNKEQVADFLEIDIDKIRNIKITKPNYIIKESNLNNSDITPFANIYIANITGPRQACGSKRICENSAVNHAKDPVVKTITLSGTVSNSHSLSVDAGIDVEIASISAAVGFNIERSWTMMDPTQVELEPGQRVTVVAFPYWDVYSFHVMQSSIFRDKKVGYGNAMETFGFCTVVYDD</sequence>
<evidence type="ECO:0000313" key="2">
    <source>
        <dbReference type="EMBL" id="SHD78196.1"/>
    </source>
</evidence>
<evidence type="ECO:0000256" key="1">
    <source>
        <dbReference type="SAM" id="SignalP"/>
    </source>
</evidence>
<evidence type="ECO:0000313" key="3">
    <source>
        <dbReference type="Proteomes" id="UP000245423"/>
    </source>
</evidence>
<keyword evidence="3" id="KW-1185">Reference proteome</keyword>
<keyword evidence="1" id="KW-0732">Signal</keyword>
<name>M1ZCH8_9FIRM</name>
<dbReference type="OrthoDB" id="2651377at2"/>
<dbReference type="AlphaFoldDB" id="M1ZCH8"/>
<reference evidence="2 3" key="1">
    <citation type="submission" date="2016-11" db="EMBL/GenBank/DDBJ databases">
        <authorList>
            <person name="Manzoor S."/>
        </authorList>
    </citation>
    <scope>NUCLEOTIDE SEQUENCE [LARGE SCALE GENOMIC DNA]</scope>
    <source>
        <strain evidence="2">Clostridium ultunense strain Esp</strain>
    </source>
</reference>
<feature type="chain" id="PRO_5015096447" evidence="1">
    <location>
        <begin position="24"/>
        <end position="233"/>
    </location>
</feature>
<dbReference type="HOGENOM" id="CLU_1178536_0_0_9"/>
<gene>
    <name evidence="2" type="ORF">CUESP1_2866</name>
</gene>